<dbReference type="InterPro" id="IPR012341">
    <property type="entry name" value="6hp_glycosidase-like_sf"/>
</dbReference>
<dbReference type="InterPro" id="IPR037018">
    <property type="entry name" value="GH65_N"/>
</dbReference>
<feature type="region of interest" description="Disordered" evidence="2">
    <location>
        <begin position="971"/>
        <end position="991"/>
    </location>
</feature>
<dbReference type="AlphaFoldDB" id="A0A7X0M473"/>
<dbReference type="EMBL" id="JACHIU010000001">
    <property type="protein sequence ID" value="MBB6470837.1"/>
    <property type="molecule type" value="Genomic_DNA"/>
</dbReference>
<reference evidence="4 5" key="1">
    <citation type="submission" date="2020-08" db="EMBL/GenBank/DDBJ databases">
        <title>Sequencing the genomes of 1000 actinobacteria strains.</title>
        <authorList>
            <person name="Klenk H.-P."/>
        </authorList>
    </citation>
    <scope>NUCLEOTIDE SEQUENCE [LARGE SCALE GENOMIC DNA]</scope>
    <source>
        <strain evidence="4 5">DSM 44936</strain>
    </source>
</reference>
<sequence>MDDAWTLEYDRFDPAEERRRETLCALGNGRFATRGAAPEAAAGDVHYPGTYVAGCYNRLTSVVAGHAVTNEELVNMPNWLPLTFATPGCGWFLPETADLLDFRQELDMRHGVLRRTLRYRDDRDRVTLVRQRRLVSMDDPRLAALETTFTAENWEGVMRVRTALDGKVANRGVERYRELRGDHLTGQETGLCDGLTWLSAHTTSSRITVALAARTEAGDAPARTVREPGLIATVHELHLDQGRPATVVKIVALATSRDPAVAEAVPAAVRWAARAPCFDHLLSLHELAWDRLWTRARMAVDDPAETRVIHLHTFHLLQTLSPHSADLDVGVPARGLHGEAYRGHVFWDELFVMPWLNVRFPETARALLRYRHRRLPEARAVARAAGLTGALFPWQSGGDGQESTPLLHLNPRSGRWNPDSSHLQRHVGLAVACNVWRHYTATDDIEFLTEFGAELIVETARLFAALSRLDPVSGRYEIHGVMGPDEYHDAYPGATRPGLDNNAYTNIMTVWLLLRARQTLDLLPGRDREELVARLSLEPAELERWTAITHGMRVDFHDGVISQFTGYGDLLELDWDRYRGVRRLDRVLDAEGDSPNRYRASKQADVLMLFYLLTAGELLGILERLGYPCEPELIPRTIRYYLRRTSHGSTLSAVVHAWVLSRSDRARSWRFFTEALGSDVNDVQGGTTCEGIHLGAMAGSLDLVQRCYLGLAVGHQGLHLDPLLPDRLSSLSLALKVHGAWLSVEATHDLVTVSRADDGPVSLPVTAAGHHAAVHRDGTCRFPLAAEGRRTMTQRSTPGDLGRRVTRLREDLGLTEEELAERAGMAPGFVHYLECRPSVPDMGSLVRLAAALRTTTDALLGGDVDQPSGRGRPPAHPVLSALEPEECLRLISPGGVGRVAFGDEDGPTVLPVNYVYRDEAIVFRTGTGGPVDRELCAGDDTGSPITFEVDHFDDARRAGWSVLVHGTAHRLTAEEPSRTGEPGPEPWAGGERDVYVRVDPHEITGRRVDGF</sequence>
<dbReference type="Pfam" id="PF13560">
    <property type="entry name" value="HTH_31"/>
    <property type="match status" value="1"/>
</dbReference>
<keyword evidence="4" id="KW-0378">Hydrolase</keyword>
<dbReference type="SUPFAM" id="SSF50475">
    <property type="entry name" value="FMN-binding split barrel"/>
    <property type="match status" value="1"/>
</dbReference>
<dbReference type="PANTHER" id="PTHR11051">
    <property type="entry name" value="GLYCOSYL HYDROLASE-RELATED"/>
    <property type="match status" value="1"/>
</dbReference>
<dbReference type="Pfam" id="PF03632">
    <property type="entry name" value="Glyco_hydro_65m"/>
    <property type="match status" value="1"/>
</dbReference>
<dbReference type="GO" id="GO:0005975">
    <property type="term" value="P:carbohydrate metabolic process"/>
    <property type="evidence" value="ECO:0007669"/>
    <property type="project" value="InterPro"/>
</dbReference>
<evidence type="ECO:0000256" key="2">
    <source>
        <dbReference type="SAM" id="MobiDB-lite"/>
    </source>
</evidence>
<name>A0A7X0M473_9ACTN</name>
<dbReference type="Pfam" id="PF03633">
    <property type="entry name" value="Glyco_hydro_65C"/>
    <property type="match status" value="1"/>
</dbReference>
<dbReference type="Gene3D" id="1.50.10.10">
    <property type="match status" value="1"/>
</dbReference>
<dbReference type="SUPFAM" id="SSF47413">
    <property type="entry name" value="lambda repressor-like DNA-binding domains"/>
    <property type="match status" value="1"/>
</dbReference>
<dbReference type="GO" id="GO:0003677">
    <property type="term" value="F:DNA binding"/>
    <property type="evidence" value="ECO:0007669"/>
    <property type="project" value="InterPro"/>
</dbReference>
<dbReference type="Pfam" id="PF03636">
    <property type="entry name" value="Glyco_hydro_65N"/>
    <property type="match status" value="1"/>
</dbReference>
<dbReference type="SUPFAM" id="SSF74650">
    <property type="entry name" value="Galactose mutarotase-like"/>
    <property type="match status" value="1"/>
</dbReference>
<evidence type="ECO:0000256" key="1">
    <source>
        <dbReference type="ARBA" id="ARBA00023295"/>
    </source>
</evidence>
<dbReference type="Pfam" id="PF12900">
    <property type="entry name" value="Pyridox_ox_2"/>
    <property type="match status" value="1"/>
</dbReference>
<proteinExistence type="predicted"/>
<dbReference type="SUPFAM" id="SSF48208">
    <property type="entry name" value="Six-hairpin glycosidases"/>
    <property type="match status" value="1"/>
</dbReference>
<protein>
    <submittedName>
        <fullName evidence="4">Trehalose/maltose hydrolase-like predicted phosphorylase/nitroimidazol reductase NimA-like FMN-containing flavoprotein (Pyridoxamine 5'-phosphate oxidase superfamily)</fullName>
    </submittedName>
</protein>
<dbReference type="Gene3D" id="2.60.420.10">
    <property type="entry name" value="Maltose phosphorylase, domain 3"/>
    <property type="match status" value="1"/>
</dbReference>
<dbReference type="FunFam" id="1.50.10.10:FF:000053">
    <property type="entry name" value="Putative glycosyl hydrolase"/>
    <property type="match status" value="1"/>
</dbReference>
<keyword evidence="5" id="KW-1185">Reference proteome</keyword>
<dbReference type="InterPro" id="IPR024747">
    <property type="entry name" value="Pyridox_Oxase-rel"/>
</dbReference>
<comment type="caution">
    <text evidence="4">The sequence shown here is derived from an EMBL/GenBank/DDBJ whole genome shotgun (WGS) entry which is preliminary data.</text>
</comment>
<dbReference type="GO" id="GO:0030246">
    <property type="term" value="F:carbohydrate binding"/>
    <property type="evidence" value="ECO:0007669"/>
    <property type="project" value="InterPro"/>
</dbReference>
<dbReference type="GO" id="GO:0004553">
    <property type="term" value="F:hydrolase activity, hydrolyzing O-glycosyl compounds"/>
    <property type="evidence" value="ECO:0007669"/>
    <property type="project" value="TreeGrafter"/>
</dbReference>
<dbReference type="RefSeq" id="WP_184978143.1">
    <property type="nucleotide sequence ID" value="NZ_BAAALO010000084.1"/>
</dbReference>
<dbReference type="InterPro" id="IPR001387">
    <property type="entry name" value="Cro/C1-type_HTH"/>
</dbReference>
<dbReference type="InterPro" id="IPR011013">
    <property type="entry name" value="Gal_mutarotase_sf_dom"/>
</dbReference>
<gene>
    <name evidence="4" type="ORF">BJ992_000268</name>
</gene>
<evidence type="ECO:0000313" key="4">
    <source>
        <dbReference type="EMBL" id="MBB6470837.1"/>
    </source>
</evidence>
<dbReference type="InterPro" id="IPR005195">
    <property type="entry name" value="Glyco_hydro_65_M"/>
</dbReference>
<organism evidence="4 5">
    <name type="scientific">Sphaerisporangium rubeum</name>
    <dbReference type="NCBI Taxonomy" id="321317"/>
    <lineage>
        <taxon>Bacteria</taxon>
        <taxon>Bacillati</taxon>
        <taxon>Actinomycetota</taxon>
        <taxon>Actinomycetes</taxon>
        <taxon>Streptosporangiales</taxon>
        <taxon>Streptosporangiaceae</taxon>
        <taxon>Sphaerisporangium</taxon>
    </lineage>
</organism>
<dbReference type="InterPro" id="IPR005194">
    <property type="entry name" value="Glyco_hydro_65_C"/>
</dbReference>
<feature type="compositionally biased region" description="Low complexity" evidence="2">
    <location>
        <begin position="980"/>
        <end position="989"/>
    </location>
</feature>
<dbReference type="InterPro" id="IPR010982">
    <property type="entry name" value="Lambda_DNA-bd_dom_sf"/>
</dbReference>
<dbReference type="CDD" id="cd00093">
    <property type="entry name" value="HTH_XRE"/>
    <property type="match status" value="1"/>
</dbReference>
<feature type="domain" description="HTH cro/C1-type" evidence="3">
    <location>
        <begin position="805"/>
        <end position="859"/>
    </location>
</feature>
<dbReference type="PANTHER" id="PTHR11051:SF8">
    <property type="entry name" value="PROTEIN-GLUCOSYLGALACTOSYLHYDROXYLYSINE GLUCOSIDASE"/>
    <property type="match status" value="1"/>
</dbReference>
<dbReference type="Proteomes" id="UP000555564">
    <property type="component" value="Unassembled WGS sequence"/>
</dbReference>
<accession>A0A7X0M473</accession>
<evidence type="ECO:0000313" key="5">
    <source>
        <dbReference type="Proteomes" id="UP000555564"/>
    </source>
</evidence>
<dbReference type="PROSITE" id="PS50943">
    <property type="entry name" value="HTH_CROC1"/>
    <property type="match status" value="1"/>
</dbReference>
<dbReference type="Gene3D" id="1.10.260.40">
    <property type="entry name" value="lambda repressor-like DNA-binding domains"/>
    <property type="match status" value="1"/>
</dbReference>
<evidence type="ECO:0000259" key="3">
    <source>
        <dbReference type="PROSITE" id="PS50943"/>
    </source>
</evidence>
<dbReference type="InterPro" id="IPR005196">
    <property type="entry name" value="Glyco_hydro_65_N"/>
</dbReference>
<dbReference type="Gene3D" id="2.70.98.40">
    <property type="entry name" value="Glycoside hydrolase, family 65, N-terminal domain"/>
    <property type="match status" value="1"/>
</dbReference>
<dbReference type="SMART" id="SM00530">
    <property type="entry name" value="HTH_XRE"/>
    <property type="match status" value="1"/>
</dbReference>
<dbReference type="Gene3D" id="2.30.110.10">
    <property type="entry name" value="Electron Transport, Fmn-binding Protein, Chain A"/>
    <property type="match status" value="1"/>
</dbReference>
<dbReference type="GO" id="GO:0016757">
    <property type="term" value="F:glycosyltransferase activity"/>
    <property type="evidence" value="ECO:0007669"/>
    <property type="project" value="UniProtKB-ARBA"/>
</dbReference>
<dbReference type="InterPro" id="IPR008928">
    <property type="entry name" value="6-hairpin_glycosidase_sf"/>
</dbReference>
<keyword evidence="1" id="KW-0326">Glycosidase</keyword>
<dbReference type="InterPro" id="IPR012349">
    <property type="entry name" value="Split_barrel_FMN-bd"/>
</dbReference>